<dbReference type="Gene3D" id="3.40.50.2300">
    <property type="match status" value="1"/>
</dbReference>
<gene>
    <name evidence="3" type="ORF">SULYE_1158</name>
</gene>
<keyword evidence="1" id="KW-0059">Arsenical resistance</keyword>
<dbReference type="EC" id="1.20.4.-" evidence="3"/>
<dbReference type="AlphaFoldDB" id="C4FKQ8"/>
<sequence>MKKIAFICTGNSARSQMAEGYGKYFAKLYGKDVEIYSAGSNPSGYIHPLAIKVMAEDGIDISQQYSKHINEIPINEVDYVITLCGDAAETCPVVPGAKTEHWGLPDPARVIGPTEDAKLQAFRKIRDQIKEKVERLIKEIE</sequence>
<proteinExistence type="predicted"/>
<comment type="caution">
    <text evidence="3">The sequence shown here is derived from an EMBL/GenBank/DDBJ whole genome shotgun (WGS) entry which is preliminary data.</text>
</comment>
<dbReference type="InterPro" id="IPR036196">
    <property type="entry name" value="Ptyr_pPase_sf"/>
</dbReference>
<dbReference type="GO" id="GO:0046685">
    <property type="term" value="P:response to arsenic-containing substance"/>
    <property type="evidence" value="ECO:0007669"/>
    <property type="project" value="UniProtKB-KW"/>
</dbReference>
<name>C4FKQ8_9AQUI</name>
<keyword evidence="3" id="KW-0560">Oxidoreductase</keyword>
<dbReference type="SUPFAM" id="SSF52788">
    <property type="entry name" value="Phosphotyrosine protein phosphatases I"/>
    <property type="match status" value="1"/>
</dbReference>
<organism evidence="3 4">
    <name type="scientific">Sulfurihydrogenibium yellowstonense SS-5</name>
    <dbReference type="NCBI Taxonomy" id="432331"/>
    <lineage>
        <taxon>Bacteria</taxon>
        <taxon>Pseudomonadati</taxon>
        <taxon>Aquificota</taxon>
        <taxon>Aquificia</taxon>
        <taxon>Aquificales</taxon>
        <taxon>Hydrogenothermaceae</taxon>
        <taxon>Sulfurihydrogenibium</taxon>
    </lineage>
</organism>
<dbReference type="GO" id="GO:0004725">
    <property type="term" value="F:protein tyrosine phosphatase activity"/>
    <property type="evidence" value="ECO:0007669"/>
    <property type="project" value="UniProtKB-EC"/>
</dbReference>
<feature type="domain" description="Phosphotyrosine protein phosphatase I" evidence="2">
    <location>
        <begin position="2"/>
        <end position="139"/>
    </location>
</feature>
<dbReference type="SMART" id="SM00226">
    <property type="entry name" value="LMWPc"/>
    <property type="match status" value="1"/>
</dbReference>
<dbReference type="InterPro" id="IPR023485">
    <property type="entry name" value="Ptyr_pPase"/>
</dbReference>
<keyword evidence="4" id="KW-1185">Reference proteome</keyword>
<evidence type="ECO:0000313" key="3">
    <source>
        <dbReference type="EMBL" id="EEP60346.1"/>
    </source>
</evidence>
<dbReference type="CDD" id="cd16345">
    <property type="entry name" value="LMWP_ArsC"/>
    <property type="match status" value="1"/>
</dbReference>
<dbReference type="EMBL" id="ABZS01000110">
    <property type="protein sequence ID" value="EEP60346.1"/>
    <property type="molecule type" value="Genomic_DNA"/>
</dbReference>
<dbReference type="EC" id="3.1.3.48" evidence="3"/>
<dbReference type="OrthoDB" id="9784339at2"/>
<evidence type="ECO:0000256" key="1">
    <source>
        <dbReference type="ARBA" id="ARBA00022849"/>
    </source>
</evidence>
<keyword evidence="3" id="KW-0378">Hydrolase</keyword>
<dbReference type="Proteomes" id="UP000005540">
    <property type="component" value="Unassembled WGS sequence"/>
</dbReference>
<dbReference type="GO" id="GO:0016491">
    <property type="term" value="F:oxidoreductase activity"/>
    <property type="evidence" value="ECO:0007669"/>
    <property type="project" value="UniProtKB-KW"/>
</dbReference>
<dbReference type="PANTHER" id="PTHR43428:SF1">
    <property type="entry name" value="ARSENATE REDUCTASE"/>
    <property type="match status" value="1"/>
</dbReference>
<reference evidence="3 4" key="1">
    <citation type="submission" date="2009-04" db="EMBL/GenBank/DDBJ databases">
        <authorList>
            <person name="Reysenbach A.-L."/>
            <person name="Heidelberg J.F."/>
            <person name="Nelson W.C."/>
        </authorList>
    </citation>
    <scope>NUCLEOTIDE SEQUENCE [LARGE SCALE GENOMIC DNA]</scope>
    <source>
        <strain evidence="3 4">SS-5</strain>
    </source>
</reference>
<evidence type="ECO:0000259" key="2">
    <source>
        <dbReference type="SMART" id="SM00226"/>
    </source>
</evidence>
<dbReference type="PANTHER" id="PTHR43428">
    <property type="entry name" value="ARSENATE REDUCTASE"/>
    <property type="match status" value="1"/>
</dbReference>
<accession>C4FKQ8</accession>
<dbReference type="RefSeq" id="WP_007547296.1">
    <property type="nucleotide sequence ID" value="NZ_ABZS01000110.1"/>
</dbReference>
<dbReference type="Pfam" id="PF01451">
    <property type="entry name" value="LMWPc"/>
    <property type="match status" value="1"/>
</dbReference>
<evidence type="ECO:0000313" key="4">
    <source>
        <dbReference type="Proteomes" id="UP000005540"/>
    </source>
</evidence>
<protein>
    <submittedName>
        <fullName evidence="3">Protein ArsC</fullName>
        <ecNumber evidence="3">1.20.4.-</ecNumber>
        <ecNumber evidence="3">3.1.3.48</ecNumber>
    </submittedName>
</protein>